<name>A0AAV9WFQ0_9PEZI</name>
<dbReference type="AlphaFoldDB" id="A0AAV9WFQ0"/>
<comment type="caution">
    <text evidence="1">The sequence shown here is derived from an EMBL/GenBank/DDBJ whole genome shotgun (WGS) entry which is preliminary data.</text>
</comment>
<evidence type="ECO:0008006" key="3">
    <source>
        <dbReference type="Google" id="ProtNLM"/>
    </source>
</evidence>
<gene>
    <name evidence="1" type="ORF">TWF481_006085</name>
</gene>
<dbReference type="Proteomes" id="UP001370758">
    <property type="component" value="Unassembled WGS sequence"/>
</dbReference>
<evidence type="ECO:0000313" key="1">
    <source>
        <dbReference type="EMBL" id="KAK6507663.1"/>
    </source>
</evidence>
<keyword evidence="2" id="KW-1185">Reference proteome</keyword>
<dbReference type="EMBL" id="JAVHJL010000003">
    <property type="protein sequence ID" value="KAK6507663.1"/>
    <property type="molecule type" value="Genomic_DNA"/>
</dbReference>
<reference evidence="1 2" key="1">
    <citation type="submission" date="2023-08" db="EMBL/GenBank/DDBJ databases">
        <authorList>
            <person name="Palmer J.M."/>
        </authorList>
    </citation>
    <scope>NUCLEOTIDE SEQUENCE [LARGE SCALE GENOMIC DNA]</scope>
    <source>
        <strain evidence="1 2">TWF481</strain>
    </source>
</reference>
<accession>A0AAV9WFQ0</accession>
<protein>
    <recommendedName>
        <fullName evidence="3">Ataxin-2 C-terminal domain-containing protein</fullName>
    </recommendedName>
</protein>
<organism evidence="1 2">
    <name type="scientific">Arthrobotrys musiformis</name>
    <dbReference type="NCBI Taxonomy" id="47236"/>
    <lineage>
        <taxon>Eukaryota</taxon>
        <taxon>Fungi</taxon>
        <taxon>Dikarya</taxon>
        <taxon>Ascomycota</taxon>
        <taxon>Pezizomycotina</taxon>
        <taxon>Orbiliomycetes</taxon>
        <taxon>Orbiliales</taxon>
        <taxon>Orbiliaceae</taxon>
        <taxon>Arthrobotrys</taxon>
    </lineage>
</organism>
<sequence>MPNETLQNNLDQPWKQWASDIDRNKADAGEESICVNKIDSTHGTVALNPRTDVNFSVAKPRPVMNRPKE</sequence>
<proteinExistence type="predicted"/>
<evidence type="ECO:0000313" key="2">
    <source>
        <dbReference type="Proteomes" id="UP001370758"/>
    </source>
</evidence>